<dbReference type="CDD" id="cd00801">
    <property type="entry name" value="INT_P4_C"/>
    <property type="match status" value="1"/>
</dbReference>
<accession>A0A1I2A527</accession>
<dbReference type="AlphaFoldDB" id="A0A1I2A527"/>
<dbReference type="InterPro" id="IPR053876">
    <property type="entry name" value="Phage_int_M"/>
</dbReference>
<dbReference type="Gene3D" id="1.10.150.130">
    <property type="match status" value="1"/>
</dbReference>
<dbReference type="EMBL" id="FONH01000002">
    <property type="protein sequence ID" value="SFE38688.1"/>
    <property type="molecule type" value="Genomic_DNA"/>
</dbReference>
<evidence type="ECO:0000256" key="1">
    <source>
        <dbReference type="ARBA" id="ARBA00008857"/>
    </source>
</evidence>
<evidence type="ECO:0000259" key="5">
    <source>
        <dbReference type="PROSITE" id="PS51898"/>
    </source>
</evidence>
<keyword evidence="4" id="KW-0233">DNA recombination</keyword>
<dbReference type="SUPFAM" id="SSF56349">
    <property type="entry name" value="DNA breaking-rejoining enzymes"/>
    <property type="match status" value="1"/>
</dbReference>
<dbReference type="GO" id="GO:0015074">
    <property type="term" value="P:DNA integration"/>
    <property type="evidence" value="ECO:0007669"/>
    <property type="project" value="UniProtKB-KW"/>
</dbReference>
<evidence type="ECO:0000313" key="6">
    <source>
        <dbReference type="EMBL" id="SFE38688.1"/>
    </source>
</evidence>
<evidence type="ECO:0000256" key="4">
    <source>
        <dbReference type="ARBA" id="ARBA00023172"/>
    </source>
</evidence>
<dbReference type="PROSITE" id="PS51898">
    <property type="entry name" value="TYR_RECOMBINASE"/>
    <property type="match status" value="1"/>
</dbReference>
<comment type="similarity">
    <text evidence="1">Belongs to the 'phage' integrase family.</text>
</comment>
<dbReference type="Proteomes" id="UP000199477">
    <property type="component" value="Unassembled WGS sequence"/>
</dbReference>
<gene>
    <name evidence="6" type="ORF">SAMN02799615_00916</name>
</gene>
<name>A0A1I2A527_9GAMM</name>
<sequence length="402" mass="45828">MLTDTLVRALKPRHKVYRKADAGGLCIEVRPTGAKKWRFRYRFAGRANMLDLGDYPRVSLQDARRERDRQKHLLARGEDPSQARRKEQLLVNVAKDDTFEAIANEWLGQQDFEPSTASKARMLFDQHIFPWIGRRPVRGISPTECLALIRRAEHAGKYDIAKRIRQRIGQVCRYAITTGRANVNPAESLKGAMKIVKAVHHAALTDRKEVGALLRAIQAYQGHFVTRMAMQVAPYVFVRPGELRHMEWTELDLDGAEWRLPAGKMKMRVPHIVPLARQVVALLKEIQSLTGRGRYVFPSMRSGSRPMSDNTINASLRRMGYTKDEATAHGFRSTASTILNEMGWNGDWIERQLAHCEKDGVRGSYNYAQYLPGRREMMQAWADLLDSLRDGGKVVNLKGRRA</sequence>
<dbReference type="GO" id="GO:0003677">
    <property type="term" value="F:DNA binding"/>
    <property type="evidence" value="ECO:0007669"/>
    <property type="project" value="UniProtKB-KW"/>
</dbReference>
<reference evidence="7" key="1">
    <citation type="submission" date="2016-10" db="EMBL/GenBank/DDBJ databases">
        <authorList>
            <person name="Varghese N."/>
            <person name="Submissions S."/>
        </authorList>
    </citation>
    <scope>NUCLEOTIDE SEQUENCE [LARGE SCALE GENOMIC DNA]</scope>
    <source>
        <strain evidence="7">UNC178MFTsu3.1</strain>
    </source>
</reference>
<dbReference type="InterPro" id="IPR010998">
    <property type="entry name" value="Integrase_recombinase_N"/>
</dbReference>
<dbReference type="Gene3D" id="3.30.160.390">
    <property type="entry name" value="Integrase, DNA-binding domain"/>
    <property type="match status" value="1"/>
</dbReference>
<dbReference type="Pfam" id="PF13356">
    <property type="entry name" value="Arm-DNA-bind_3"/>
    <property type="match status" value="1"/>
</dbReference>
<feature type="domain" description="Tyr recombinase" evidence="5">
    <location>
        <begin position="199"/>
        <end position="383"/>
    </location>
</feature>
<evidence type="ECO:0000256" key="2">
    <source>
        <dbReference type="ARBA" id="ARBA00022908"/>
    </source>
</evidence>
<dbReference type="Pfam" id="PF00589">
    <property type="entry name" value="Phage_integrase"/>
    <property type="match status" value="1"/>
</dbReference>
<dbReference type="InterPro" id="IPR038488">
    <property type="entry name" value="Integrase_DNA-bd_sf"/>
</dbReference>
<dbReference type="InterPro" id="IPR025166">
    <property type="entry name" value="Integrase_DNA_bind_dom"/>
</dbReference>
<evidence type="ECO:0000313" key="7">
    <source>
        <dbReference type="Proteomes" id="UP000199477"/>
    </source>
</evidence>
<keyword evidence="2" id="KW-0229">DNA integration</keyword>
<dbReference type="PANTHER" id="PTHR30629:SF2">
    <property type="entry name" value="PROPHAGE INTEGRASE INTS-RELATED"/>
    <property type="match status" value="1"/>
</dbReference>
<dbReference type="InterPro" id="IPR050808">
    <property type="entry name" value="Phage_Integrase"/>
</dbReference>
<keyword evidence="7" id="KW-1185">Reference proteome</keyword>
<evidence type="ECO:0000256" key="3">
    <source>
        <dbReference type="ARBA" id="ARBA00023125"/>
    </source>
</evidence>
<protein>
    <submittedName>
        <fullName evidence="6">Integrase</fullName>
    </submittedName>
</protein>
<dbReference type="InterPro" id="IPR002104">
    <property type="entry name" value="Integrase_catalytic"/>
</dbReference>
<dbReference type="InterPro" id="IPR013762">
    <property type="entry name" value="Integrase-like_cat_sf"/>
</dbReference>
<keyword evidence="3" id="KW-0238">DNA-binding</keyword>
<proteinExistence type="inferred from homology"/>
<dbReference type="PANTHER" id="PTHR30629">
    <property type="entry name" value="PROPHAGE INTEGRASE"/>
    <property type="match status" value="1"/>
</dbReference>
<dbReference type="Gene3D" id="1.10.443.10">
    <property type="entry name" value="Intergrase catalytic core"/>
    <property type="match status" value="1"/>
</dbReference>
<dbReference type="InterPro" id="IPR011010">
    <property type="entry name" value="DNA_brk_join_enz"/>
</dbReference>
<dbReference type="Pfam" id="PF22022">
    <property type="entry name" value="Phage_int_M"/>
    <property type="match status" value="1"/>
</dbReference>
<dbReference type="RefSeq" id="WP_026636506.1">
    <property type="nucleotide sequence ID" value="NZ_FONH01000002.1"/>
</dbReference>
<organism evidence="6 7">
    <name type="scientific">Dyella marensis</name>
    <dbReference type="NCBI Taxonomy" id="500610"/>
    <lineage>
        <taxon>Bacteria</taxon>
        <taxon>Pseudomonadati</taxon>
        <taxon>Pseudomonadota</taxon>
        <taxon>Gammaproteobacteria</taxon>
        <taxon>Lysobacterales</taxon>
        <taxon>Rhodanobacteraceae</taxon>
        <taxon>Dyella</taxon>
    </lineage>
</organism>
<dbReference type="GO" id="GO:0006310">
    <property type="term" value="P:DNA recombination"/>
    <property type="evidence" value="ECO:0007669"/>
    <property type="project" value="UniProtKB-KW"/>
</dbReference>